<feature type="compositionally biased region" description="Low complexity" evidence="4">
    <location>
        <begin position="32"/>
        <end position="55"/>
    </location>
</feature>
<evidence type="ECO:0000256" key="3">
    <source>
        <dbReference type="ARBA" id="ARBA00023034"/>
    </source>
</evidence>
<dbReference type="PaxDb" id="121845-A0A1S3DEK0"/>
<dbReference type="AlphaFoldDB" id="A0A1S3DEK0"/>
<dbReference type="KEGG" id="dci:103516963"/>
<accession>A0A1S3DEK0</accession>
<name>A0A1S3DEK0_DIACI</name>
<dbReference type="Proteomes" id="UP000079169">
    <property type="component" value="Unplaced"/>
</dbReference>
<dbReference type="InterPro" id="IPR026534">
    <property type="entry name" value="PRRC1"/>
</dbReference>
<evidence type="ECO:0000256" key="2">
    <source>
        <dbReference type="ARBA" id="ARBA00010298"/>
    </source>
</evidence>
<evidence type="ECO:0000256" key="4">
    <source>
        <dbReference type="SAM" id="MobiDB-lite"/>
    </source>
</evidence>
<dbReference type="OMA" id="CEAVIQP"/>
<proteinExistence type="inferred from homology"/>
<organism evidence="6 7">
    <name type="scientific">Diaphorina citri</name>
    <name type="common">Asian citrus psyllid</name>
    <dbReference type="NCBI Taxonomy" id="121845"/>
    <lineage>
        <taxon>Eukaryota</taxon>
        <taxon>Metazoa</taxon>
        <taxon>Ecdysozoa</taxon>
        <taxon>Arthropoda</taxon>
        <taxon>Hexapoda</taxon>
        <taxon>Insecta</taxon>
        <taxon>Pterygota</taxon>
        <taxon>Neoptera</taxon>
        <taxon>Paraneoptera</taxon>
        <taxon>Hemiptera</taxon>
        <taxon>Sternorrhyncha</taxon>
        <taxon>Psylloidea</taxon>
        <taxon>Psyllidae</taxon>
        <taxon>Diaphorininae</taxon>
        <taxon>Diaphorina</taxon>
    </lineage>
</organism>
<evidence type="ECO:0000313" key="7">
    <source>
        <dbReference type="RefSeq" id="XP_008480178.1"/>
    </source>
</evidence>
<comment type="similarity">
    <text evidence="2">Belongs to the PRRC1 family.</text>
</comment>
<dbReference type="Pfam" id="PF01931">
    <property type="entry name" value="NTPase_I-T"/>
    <property type="match status" value="1"/>
</dbReference>
<dbReference type="GeneID" id="103516963"/>
<gene>
    <name evidence="7" type="primary">LOC103516963</name>
</gene>
<dbReference type="PANTHER" id="PTHR23276:SF2">
    <property type="entry name" value="PROTEIN PRRC1"/>
    <property type="match status" value="1"/>
</dbReference>
<comment type="subcellular location">
    <subcellularLocation>
        <location evidence="1">Golgi apparatus</location>
    </subcellularLocation>
</comment>
<keyword evidence="6" id="KW-1185">Reference proteome</keyword>
<feature type="domain" description="Non-canonical purine NTP phosphatase/PRRC1" evidence="5">
    <location>
        <begin position="152"/>
        <end position="224"/>
    </location>
</feature>
<reference evidence="7" key="1">
    <citation type="submission" date="2025-08" db="UniProtKB">
        <authorList>
            <consortium name="RefSeq"/>
        </authorList>
    </citation>
    <scope>IDENTIFICATION</scope>
</reference>
<dbReference type="GO" id="GO:0005794">
    <property type="term" value="C:Golgi apparatus"/>
    <property type="evidence" value="ECO:0007669"/>
    <property type="project" value="UniProtKB-SubCell"/>
</dbReference>
<sequence>MQEENNESSFEFVEKKSSEVVSLSNIAPPSELPSFLMSSSSSTTVPSTSVLSSQSEFHPTTFTPAIPVDTPVIPKTPKPITPNKELPESQEESGGSLFSWVKDTVSQQSQSILSKVAEKAKNSVDSMITTLDPQMRDFIGTNKADLTITVASDKEVKISPVREAFHGLFPSAAVRGIGVYPRCAAQPVGFEAATLAANSRVRTLREMHEIVGPVVVVESFIVEIRPDKCEAVIQPDTNL</sequence>
<dbReference type="GO" id="GO:0034237">
    <property type="term" value="F:protein kinase A regulatory subunit binding"/>
    <property type="evidence" value="ECO:0007669"/>
    <property type="project" value="TreeGrafter"/>
</dbReference>
<keyword evidence="3" id="KW-0333">Golgi apparatus</keyword>
<dbReference type="STRING" id="121845.A0A1S3DEK0"/>
<protein>
    <submittedName>
        <fullName evidence="7">Protein PRRC1-like</fullName>
    </submittedName>
</protein>
<dbReference type="Gene3D" id="3.90.950.10">
    <property type="match status" value="1"/>
</dbReference>
<dbReference type="PANTHER" id="PTHR23276">
    <property type="entry name" value="PROTEIN PRRC1"/>
    <property type="match status" value="1"/>
</dbReference>
<dbReference type="SUPFAM" id="SSF52972">
    <property type="entry name" value="ITPase-like"/>
    <property type="match status" value="1"/>
</dbReference>
<evidence type="ECO:0000313" key="6">
    <source>
        <dbReference type="Proteomes" id="UP000079169"/>
    </source>
</evidence>
<dbReference type="InterPro" id="IPR026533">
    <property type="entry name" value="NTPase/PRRC1"/>
</dbReference>
<dbReference type="InterPro" id="IPR029001">
    <property type="entry name" value="ITPase-like_fam"/>
</dbReference>
<evidence type="ECO:0000256" key="1">
    <source>
        <dbReference type="ARBA" id="ARBA00004555"/>
    </source>
</evidence>
<dbReference type="RefSeq" id="XP_008480178.1">
    <property type="nucleotide sequence ID" value="XM_008481956.2"/>
</dbReference>
<evidence type="ECO:0000259" key="5">
    <source>
        <dbReference type="Pfam" id="PF01931"/>
    </source>
</evidence>
<feature type="region of interest" description="Disordered" evidence="4">
    <location>
        <begin position="32"/>
        <end position="93"/>
    </location>
</feature>